<reference evidence="1 4" key="2">
    <citation type="submission" date="2015-02" db="EMBL/GenBank/DDBJ databases">
        <title>Physiological reanalysis, assessment of diazotrophy, and genome sequences of multiple isolates of Streptomyces thermoautotrophicus.</title>
        <authorList>
            <person name="MacKellar D.C."/>
            <person name="Lieber L."/>
            <person name="Norman J."/>
            <person name="Bolger A."/>
            <person name="Tobin C."/>
            <person name="Murray J.W."/>
            <person name="Prell J."/>
        </authorList>
    </citation>
    <scope>NUCLEOTIDE SEQUENCE [LARGE SCALE GENOMIC DNA]</scope>
    <source>
        <strain evidence="1 4">UBT1</strain>
    </source>
</reference>
<reference evidence="3" key="1">
    <citation type="submission" date="2015-02" db="EMBL/GenBank/DDBJ databases">
        <title>Physiological reanalysis, assessment of diazotrophy, and genome sequences of multiple isolates of Streptomyces thermoautotrophicus.</title>
        <authorList>
            <person name="MacKellar D.C."/>
            <person name="Lieber L."/>
            <person name="Norman J."/>
            <person name="Bolger A."/>
            <person name="Tobin C."/>
            <person name="Murray J.W."/>
            <person name="Friesen M."/>
            <person name="Prell J."/>
        </authorList>
    </citation>
    <scope>NUCLEOTIDE SEQUENCE [LARGE SCALE GENOMIC DNA]</scope>
    <source>
        <strain evidence="3">UBT1</strain>
    </source>
</reference>
<gene>
    <name evidence="1" type="ORF">TH66_05990</name>
    <name evidence="2" type="ORF">TR74_12500</name>
</gene>
<protein>
    <recommendedName>
        <fullName evidence="5">DNA helicase</fullName>
    </recommendedName>
</protein>
<accession>A0A132N3S7</accession>
<evidence type="ECO:0000313" key="3">
    <source>
        <dbReference type="Proteomes" id="UP000070598"/>
    </source>
</evidence>
<dbReference type="PATRIC" id="fig|1469144.8.peg.4214"/>
<dbReference type="RefSeq" id="WP_067069027.1">
    <property type="nucleotide sequence ID" value="NZ_JYIJ01000014.1"/>
</dbReference>
<dbReference type="Proteomes" id="UP000070598">
    <property type="component" value="Unassembled WGS sequence"/>
</dbReference>
<name>A0A132N3S7_9ACTN</name>
<evidence type="ECO:0000313" key="1">
    <source>
        <dbReference type="EMBL" id="KWX04743.1"/>
    </source>
</evidence>
<sequence length="203" mass="23078">MARLSIAKSFLTEYAKLENHVKRAVEEAIDKFAEHTHAGLHLEKIQHARDPRIRTIRITHFYRGVVAAPEHGDEYVLLTVLPHDEAIRWASHHVITVNAVSGALEVRNVVAIEHLSRGLEQMSATQPERLFDHVSDADLRRLGIDDQVLPLVRLLVEEDPLRHAEELLRERCLLFVACTRAWEALRVWHGQPSPFLADLGVGI</sequence>
<proteinExistence type="predicted"/>
<evidence type="ECO:0000313" key="2">
    <source>
        <dbReference type="EMBL" id="KWX08959.1"/>
    </source>
</evidence>
<evidence type="ECO:0000313" key="4">
    <source>
        <dbReference type="Proteomes" id="UP000070659"/>
    </source>
</evidence>
<organism evidence="1 4">
    <name type="scientific">Carbonactinospora thermoautotrophica</name>
    <dbReference type="NCBI Taxonomy" id="1469144"/>
    <lineage>
        <taxon>Bacteria</taxon>
        <taxon>Bacillati</taxon>
        <taxon>Actinomycetota</taxon>
        <taxon>Actinomycetes</taxon>
        <taxon>Kitasatosporales</taxon>
        <taxon>Carbonactinosporaceae</taxon>
        <taxon>Carbonactinospora</taxon>
    </lineage>
</organism>
<dbReference type="Proteomes" id="UP000070659">
    <property type="component" value="Unassembled WGS sequence"/>
</dbReference>
<dbReference type="SUPFAM" id="SSF52540">
    <property type="entry name" value="P-loop containing nucleoside triphosphate hydrolases"/>
    <property type="match status" value="1"/>
</dbReference>
<dbReference type="AlphaFoldDB" id="A0A132N3S7"/>
<dbReference type="InterPro" id="IPR027417">
    <property type="entry name" value="P-loop_NTPase"/>
</dbReference>
<evidence type="ECO:0008006" key="5">
    <source>
        <dbReference type="Google" id="ProtNLM"/>
    </source>
</evidence>
<comment type="caution">
    <text evidence="1">The sequence shown here is derived from an EMBL/GenBank/DDBJ whole genome shotgun (WGS) entry which is preliminary data.</text>
</comment>
<dbReference type="EMBL" id="JYIK01000914">
    <property type="protein sequence ID" value="KWX08959.1"/>
    <property type="molecule type" value="Genomic_DNA"/>
</dbReference>
<dbReference type="EMBL" id="JYIJ01000014">
    <property type="protein sequence ID" value="KWX04743.1"/>
    <property type="molecule type" value="Genomic_DNA"/>
</dbReference>